<keyword evidence="2" id="KW-1185">Reference proteome</keyword>
<dbReference type="AlphaFoldDB" id="A0A6G1I0V5"/>
<sequence length="163" mass="18694">MGKGRRTGVFKTKKTGVYLSFLHHLYYESFAYWGTEYWGREMLERGSSTTSIRPQGKQIVYPHHMSDDTCPSSLTTFAYPSTLPKGVNQDISQQLYQVWRTDRERLRPPQILRAGTRQQCDIALIPRKDAIRNSFSSIDFCRDILRTSRSAAVLGHARETSAS</sequence>
<reference evidence="1" key="1">
    <citation type="journal article" date="2020" name="Stud. Mycol.">
        <title>101 Dothideomycetes genomes: a test case for predicting lifestyles and emergence of pathogens.</title>
        <authorList>
            <person name="Haridas S."/>
            <person name="Albert R."/>
            <person name="Binder M."/>
            <person name="Bloem J."/>
            <person name="Labutti K."/>
            <person name="Salamov A."/>
            <person name="Andreopoulos B."/>
            <person name="Baker S."/>
            <person name="Barry K."/>
            <person name="Bills G."/>
            <person name="Bluhm B."/>
            <person name="Cannon C."/>
            <person name="Castanera R."/>
            <person name="Culley D."/>
            <person name="Daum C."/>
            <person name="Ezra D."/>
            <person name="Gonzalez J."/>
            <person name="Henrissat B."/>
            <person name="Kuo A."/>
            <person name="Liang C."/>
            <person name="Lipzen A."/>
            <person name="Lutzoni F."/>
            <person name="Magnuson J."/>
            <person name="Mondo S."/>
            <person name="Nolan M."/>
            <person name="Ohm R."/>
            <person name="Pangilinan J."/>
            <person name="Park H.-J."/>
            <person name="Ramirez L."/>
            <person name="Alfaro M."/>
            <person name="Sun H."/>
            <person name="Tritt A."/>
            <person name="Yoshinaga Y."/>
            <person name="Zwiers L.-H."/>
            <person name="Turgeon B."/>
            <person name="Goodwin S."/>
            <person name="Spatafora J."/>
            <person name="Crous P."/>
            <person name="Grigoriev I."/>
        </authorList>
    </citation>
    <scope>NUCLEOTIDE SEQUENCE</scope>
    <source>
        <strain evidence="1">CBS 262.69</strain>
    </source>
</reference>
<gene>
    <name evidence="1" type="ORF">EJ06DRAFT_367442</name>
</gene>
<dbReference type="EMBL" id="ML996692">
    <property type="protein sequence ID" value="KAF2401910.1"/>
    <property type="molecule type" value="Genomic_DNA"/>
</dbReference>
<evidence type="ECO:0000313" key="2">
    <source>
        <dbReference type="Proteomes" id="UP000799640"/>
    </source>
</evidence>
<evidence type="ECO:0000313" key="1">
    <source>
        <dbReference type="EMBL" id="KAF2401910.1"/>
    </source>
</evidence>
<organism evidence="1 2">
    <name type="scientific">Trichodelitschia bisporula</name>
    <dbReference type="NCBI Taxonomy" id="703511"/>
    <lineage>
        <taxon>Eukaryota</taxon>
        <taxon>Fungi</taxon>
        <taxon>Dikarya</taxon>
        <taxon>Ascomycota</taxon>
        <taxon>Pezizomycotina</taxon>
        <taxon>Dothideomycetes</taxon>
        <taxon>Dothideomycetes incertae sedis</taxon>
        <taxon>Phaeotrichales</taxon>
        <taxon>Phaeotrichaceae</taxon>
        <taxon>Trichodelitschia</taxon>
    </lineage>
</organism>
<protein>
    <submittedName>
        <fullName evidence="1">Uncharacterized protein</fullName>
    </submittedName>
</protein>
<dbReference type="Proteomes" id="UP000799640">
    <property type="component" value="Unassembled WGS sequence"/>
</dbReference>
<name>A0A6G1I0V5_9PEZI</name>
<proteinExistence type="predicted"/>
<accession>A0A6G1I0V5</accession>